<name>A0A1I4ZWV6_9NEIS</name>
<proteinExistence type="predicted"/>
<feature type="transmembrane region" description="Helical" evidence="1">
    <location>
        <begin position="329"/>
        <end position="346"/>
    </location>
</feature>
<dbReference type="OrthoDB" id="8556356at2"/>
<feature type="transmembrane region" description="Helical" evidence="1">
    <location>
        <begin position="248"/>
        <end position="268"/>
    </location>
</feature>
<reference evidence="3" key="1">
    <citation type="submission" date="2016-10" db="EMBL/GenBank/DDBJ databases">
        <authorList>
            <person name="Varghese N."/>
            <person name="Submissions S."/>
        </authorList>
    </citation>
    <scope>NUCLEOTIDE SEQUENCE [LARGE SCALE GENOMIC DNA]</scope>
    <source>
        <strain evidence="3">DSM 6150</strain>
    </source>
</reference>
<feature type="transmembrane region" description="Helical" evidence="1">
    <location>
        <begin position="358"/>
        <end position="379"/>
    </location>
</feature>
<keyword evidence="3" id="KW-1185">Reference proteome</keyword>
<feature type="transmembrane region" description="Helical" evidence="1">
    <location>
        <begin position="399"/>
        <end position="419"/>
    </location>
</feature>
<dbReference type="Proteomes" id="UP000242869">
    <property type="component" value="Unassembled WGS sequence"/>
</dbReference>
<feature type="transmembrane region" description="Helical" evidence="1">
    <location>
        <begin position="431"/>
        <end position="452"/>
    </location>
</feature>
<feature type="transmembrane region" description="Helical" evidence="1">
    <location>
        <begin position="306"/>
        <end position="323"/>
    </location>
</feature>
<protein>
    <submittedName>
        <fullName evidence="2">4-amino-4-deoxy-L-arabinose transferase</fullName>
    </submittedName>
</protein>
<keyword evidence="1" id="KW-1133">Transmembrane helix</keyword>
<evidence type="ECO:0000256" key="1">
    <source>
        <dbReference type="SAM" id="Phobius"/>
    </source>
</evidence>
<gene>
    <name evidence="2" type="ORF">SAMN05660284_01752</name>
</gene>
<evidence type="ECO:0000313" key="2">
    <source>
        <dbReference type="EMBL" id="SFN54708.1"/>
    </source>
</evidence>
<keyword evidence="2" id="KW-0808">Transferase</keyword>
<dbReference type="STRING" id="83765.SAMN05660284_01752"/>
<accession>A0A1I4ZWV6</accession>
<keyword evidence="1" id="KW-0812">Transmembrane</keyword>
<feature type="transmembrane region" description="Helical" evidence="1">
    <location>
        <begin position="216"/>
        <end position="236"/>
    </location>
</feature>
<sequence length="546" mass="59030">MLTYTPQAERQQAVTPPQSEKPWFLLLLCVLWLLPGLVGHDPWKPAENQSVAVIARMLQGGDWGVPLLAGQPYLGFSPLYYWCAALLGKTLAWTGIALHDLARIVTGIWMALALWGVGLAGRELHGRRQGRVAVVLLVGSVGLLQWGHHASPAVLGLTAFSWQMYALALARRRPLHAGALLGATWLVLLLGATWGEALLAMACALVLPVFPAWRRSGYLAALLAAFVVSLPLGLLWPLYLQQHAPAVFADWLVSHSLGIYGGLGALRFFHQPGYLYSIAAWFAFPVLPIAGWALWQVRRNLGDSRWLLPLVQLLAVVAWLIFAGRPSDSQALLFLVPLAVLAAGGVDDLRRGAASSLFWFGTTTFAAIAVALWGCWLALMLGWPDGLAGQLRQLSPSYVPGMGIGTLFAVGLSVAWVRVLMGKRPFGRRAATSWACGLTLVWGLLVGLWQPWLDASKSYREVGQGLQEAVTGKTGCIELMQMGSAQQGGIAYFSGLDVRGPDAAGANACPLVLVQSGIADATRGKLLWQGARPGESQERFFLYRRP</sequence>
<dbReference type="RefSeq" id="WP_091194635.1">
    <property type="nucleotide sequence ID" value="NZ_FOVE01000011.1"/>
</dbReference>
<feature type="transmembrane region" description="Helical" evidence="1">
    <location>
        <begin position="274"/>
        <end position="294"/>
    </location>
</feature>
<dbReference type="EMBL" id="FOVE01000011">
    <property type="protein sequence ID" value="SFN54708.1"/>
    <property type="molecule type" value="Genomic_DNA"/>
</dbReference>
<evidence type="ECO:0000313" key="3">
    <source>
        <dbReference type="Proteomes" id="UP000242869"/>
    </source>
</evidence>
<organism evidence="2 3">
    <name type="scientific">Formivibrio citricus</name>
    <dbReference type="NCBI Taxonomy" id="83765"/>
    <lineage>
        <taxon>Bacteria</taxon>
        <taxon>Pseudomonadati</taxon>
        <taxon>Pseudomonadota</taxon>
        <taxon>Betaproteobacteria</taxon>
        <taxon>Neisseriales</taxon>
        <taxon>Chitinibacteraceae</taxon>
        <taxon>Formivibrio</taxon>
    </lineage>
</organism>
<dbReference type="GO" id="GO:0016740">
    <property type="term" value="F:transferase activity"/>
    <property type="evidence" value="ECO:0007669"/>
    <property type="project" value="UniProtKB-KW"/>
</dbReference>
<feature type="transmembrane region" description="Helical" evidence="1">
    <location>
        <begin position="130"/>
        <end position="147"/>
    </location>
</feature>
<feature type="transmembrane region" description="Helical" evidence="1">
    <location>
        <begin position="182"/>
        <end position="210"/>
    </location>
</feature>
<dbReference type="AlphaFoldDB" id="A0A1I4ZWV6"/>
<keyword evidence="1" id="KW-0472">Membrane</keyword>
<feature type="transmembrane region" description="Helical" evidence="1">
    <location>
        <begin position="104"/>
        <end position="121"/>
    </location>
</feature>
<feature type="transmembrane region" description="Helical" evidence="1">
    <location>
        <begin position="153"/>
        <end position="170"/>
    </location>
</feature>